<accession>A0A914IEA9</accession>
<evidence type="ECO:0000256" key="1">
    <source>
        <dbReference type="SAM" id="Phobius"/>
    </source>
</evidence>
<dbReference type="WBParaSite" id="Gr19_v10_g9102.t1">
    <property type="protein sequence ID" value="Gr19_v10_g9102.t1"/>
    <property type="gene ID" value="Gr19_v10_g9102"/>
</dbReference>
<keyword evidence="1" id="KW-0472">Membrane</keyword>
<dbReference type="Proteomes" id="UP000887572">
    <property type="component" value="Unplaced"/>
</dbReference>
<protein>
    <submittedName>
        <fullName evidence="3">Uncharacterized protein</fullName>
    </submittedName>
</protein>
<evidence type="ECO:0000313" key="3">
    <source>
        <dbReference type="WBParaSite" id="Gr19_v10_g9102.t1"/>
    </source>
</evidence>
<keyword evidence="1" id="KW-1133">Transmembrane helix</keyword>
<sequence>MKAQNIIIIGVIVCLIGTVLLLNNSKAKKQQQSDGHRGIQPCLEECSDKYEKDQITKQQLQLCYHKCVVSGQKK</sequence>
<proteinExistence type="predicted"/>
<organism evidence="2 3">
    <name type="scientific">Globodera rostochiensis</name>
    <name type="common">Golden nematode worm</name>
    <name type="synonym">Heterodera rostochiensis</name>
    <dbReference type="NCBI Taxonomy" id="31243"/>
    <lineage>
        <taxon>Eukaryota</taxon>
        <taxon>Metazoa</taxon>
        <taxon>Ecdysozoa</taxon>
        <taxon>Nematoda</taxon>
        <taxon>Chromadorea</taxon>
        <taxon>Rhabditida</taxon>
        <taxon>Tylenchina</taxon>
        <taxon>Tylenchomorpha</taxon>
        <taxon>Tylenchoidea</taxon>
        <taxon>Heteroderidae</taxon>
        <taxon>Heteroderinae</taxon>
        <taxon>Globodera</taxon>
    </lineage>
</organism>
<dbReference type="AlphaFoldDB" id="A0A914IEA9"/>
<reference evidence="3" key="1">
    <citation type="submission" date="2022-11" db="UniProtKB">
        <authorList>
            <consortium name="WormBaseParasite"/>
        </authorList>
    </citation>
    <scope>IDENTIFICATION</scope>
</reference>
<feature type="transmembrane region" description="Helical" evidence="1">
    <location>
        <begin position="6"/>
        <end position="23"/>
    </location>
</feature>
<keyword evidence="2" id="KW-1185">Reference proteome</keyword>
<keyword evidence="1" id="KW-0812">Transmembrane</keyword>
<name>A0A914IEA9_GLORO</name>
<evidence type="ECO:0000313" key="2">
    <source>
        <dbReference type="Proteomes" id="UP000887572"/>
    </source>
</evidence>